<gene>
    <name evidence="4" type="ORF">SAMN04487859_103151</name>
</gene>
<dbReference type="AlphaFoldDB" id="A0A1I4ZDR5"/>
<feature type="transmembrane region" description="Helical" evidence="3">
    <location>
        <begin position="327"/>
        <end position="356"/>
    </location>
</feature>
<dbReference type="Proteomes" id="UP000198599">
    <property type="component" value="Unassembled WGS sequence"/>
</dbReference>
<dbReference type="GO" id="GO:0016780">
    <property type="term" value="F:phosphotransferase activity, for other substituted phosphate groups"/>
    <property type="evidence" value="ECO:0007669"/>
    <property type="project" value="InterPro"/>
</dbReference>
<feature type="transmembrane region" description="Helical" evidence="3">
    <location>
        <begin position="274"/>
        <end position="291"/>
    </location>
</feature>
<dbReference type="InterPro" id="IPR048254">
    <property type="entry name" value="CDP_ALCOHOL_P_TRANSF_CS"/>
</dbReference>
<dbReference type="OrthoDB" id="8541463at2"/>
<evidence type="ECO:0000256" key="3">
    <source>
        <dbReference type="SAM" id="Phobius"/>
    </source>
</evidence>
<comment type="similarity">
    <text evidence="2">Belongs to the CDP-alcohol phosphatidyltransferase class-I family.</text>
</comment>
<evidence type="ECO:0000256" key="1">
    <source>
        <dbReference type="ARBA" id="ARBA00022679"/>
    </source>
</evidence>
<keyword evidence="3" id="KW-0812">Transmembrane</keyword>
<dbReference type="Gene3D" id="1.20.120.1760">
    <property type="match status" value="1"/>
</dbReference>
<dbReference type="InterPro" id="IPR043130">
    <property type="entry name" value="CDP-OH_PTrfase_TM_dom"/>
</dbReference>
<evidence type="ECO:0000256" key="2">
    <source>
        <dbReference type="RuleBase" id="RU003750"/>
    </source>
</evidence>
<keyword evidence="1 2" id="KW-0808">Transferase</keyword>
<evidence type="ECO:0000313" key="5">
    <source>
        <dbReference type="Proteomes" id="UP000198599"/>
    </source>
</evidence>
<keyword evidence="3" id="KW-0472">Membrane</keyword>
<dbReference type="EMBL" id="FOVP01000003">
    <property type="protein sequence ID" value="SFN48415.1"/>
    <property type="molecule type" value="Genomic_DNA"/>
</dbReference>
<dbReference type="RefSeq" id="WP_092834425.1">
    <property type="nucleotide sequence ID" value="NZ_FOVP01000003.1"/>
</dbReference>
<protein>
    <submittedName>
        <fullName evidence="4">Phosphatidylglycerophosphate synthase</fullName>
    </submittedName>
</protein>
<dbReference type="InterPro" id="IPR000462">
    <property type="entry name" value="CDP-OH_P_trans"/>
</dbReference>
<dbReference type="PROSITE" id="PS00379">
    <property type="entry name" value="CDP_ALCOHOL_P_TRANSF"/>
    <property type="match status" value="1"/>
</dbReference>
<name>A0A1I4ZDR5_9RHOB</name>
<dbReference type="STRING" id="1005928.SAMN04487859_103151"/>
<reference evidence="5" key="1">
    <citation type="submission" date="2016-10" db="EMBL/GenBank/DDBJ databases">
        <authorList>
            <person name="Varghese N."/>
            <person name="Submissions S."/>
        </authorList>
    </citation>
    <scope>NUCLEOTIDE SEQUENCE [LARGE SCALE GENOMIC DNA]</scope>
    <source>
        <strain evidence="5">DSM 28463</strain>
    </source>
</reference>
<dbReference type="GO" id="GO:0008654">
    <property type="term" value="P:phospholipid biosynthetic process"/>
    <property type="evidence" value="ECO:0007669"/>
    <property type="project" value="InterPro"/>
</dbReference>
<accession>A0A1I4ZDR5</accession>
<evidence type="ECO:0000313" key="4">
    <source>
        <dbReference type="EMBL" id="SFN48415.1"/>
    </source>
</evidence>
<sequence>MTKDTSLRLIGEMPARLWGLELHEWQRRAWKKAGAVSVDDPSARLLVGVEWVLSPALQRALLATPGAALVVPDKAGGAPRLAALHLPEGSLPADFEAQIGQENPDLAALQAAGFTTGDADEFAGAYDEALRKREAPYALSMRTQTPRSVEKRLFKGSYKGVTDLVTKYAWPWPAFHATRAAATLHISPNTVTTVSLVMVFAALWFFWEGHWALGIISAWIMTFLDTVDGKLARTTMSYSKWGDLYDHLIDLIHPPFWYWAMWVGLYPVTSGPGAFLLDASLAVLVIGYVLNRVQEGAFIGLFGFHIHVWKRIDSIAREITARRNPNMLIFMLFVMLGAPGWGFVAMGVWTLFWLIFHQVRLFQAWRLPVKPTSWMAG</sequence>
<dbReference type="Pfam" id="PF01066">
    <property type="entry name" value="CDP-OH_P_transf"/>
    <property type="match status" value="1"/>
</dbReference>
<keyword evidence="3" id="KW-1133">Transmembrane helix</keyword>
<dbReference type="GO" id="GO:0016020">
    <property type="term" value="C:membrane"/>
    <property type="evidence" value="ECO:0007669"/>
    <property type="project" value="InterPro"/>
</dbReference>
<keyword evidence="5" id="KW-1185">Reference proteome</keyword>
<organism evidence="4 5">
    <name type="scientific">Roseovarius lutimaris</name>
    <dbReference type="NCBI Taxonomy" id="1005928"/>
    <lineage>
        <taxon>Bacteria</taxon>
        <taxon>Pseudomonadati</taxon>
        <taxon>Pseudomonadota</taxon>
        <taxon>Alphaproteobacteria</taxon>
        <taxon>Rhodobacterales</taxon>
        <taxon>Roseobacteraceae</taxon>
        <taxon>Roseovarius</taxon>
    </lineage>
</organism>
<proteinExistence type="inferred from homology"/>